<gene>
    <name evidence="2" type="primary">AlNc14C422G11539</name>
    <name evidence="2" type="ORF">ALNC14_130010</name>
</gene>
<dbReference type="Pfam" id="PF03184">
    <property type="entry name" value="DDE_1"/>
    <property type="match status" value="1"/>
</dbReference>
<sequence>MARNSLGGPGRLQNKNARTAFTARHKLAVVASFKELGDISAVIRELYPNLACSTFESRRKLIYQWIRDREALERVCASPVQAEKKKARSLGVATILSADDERVIVIWVNELRGFVMPITTTMPVFENYIPTRTLTKKGEKTVWVRCSGKEKNRVTVMLLADSDGVKYPPKLVYKAAPSQIPLVAEENRVQRNGFGVRLWKRMQKIQERTKMHVYGNKTAWWNFNLQLKFLETYFSSRPDISVPVLLLLDDFSGHWTQPVRDYATAINVIMLKVPPAYTSVCQPADASWMKPFKDQIHAQWIDNLREQIGEWRFREPFKMKAPERENVADWIRTAWDHISIKTISGGYRTTHTAVGDENKSACFVVSELARLSLLDTTLGEIDSDNEFDK</sequence>
<dbReference type="GO" id="GO:0003676">
    <property type="term" value="F:nucleic acid binding"/>
    <property type="evidence" value="ECO:0007669"/>
    <property type="project" value="InterPro"/>
</dbReference>
<dbReference type="HOGENOM" id="CLU_031434_0_1_1"/>
<feature type="domain" description="DDE-1" evidence="1">
    <location>
        <begin position="151"/>
        <end position="347"/>
    </location>
</feature>
<dbReference type="EMBL" id="FR824465">
    <property type="protein sequence ID" value="CCA26857.1"/>
    <property type="molecule type" value="Genomic_DNA"/>
</dbReference>
<protein>
    <submittedName>
        <fullName evidence="2">Uncharacterized protein AlNc14C422G11539</fullName>
    </submittedName>
</protein>
<name>F0WZD7_9STRA</name>
<proteinExistence type="predicted"/>
<evidence type="ECO:0000313" key="2">
    <source>
        <dbReference type="EMBL" id="CCA26857.1"/>
    </source>
</evidence>
<reference evidence="2" key="2">
    <citation type="submission" date="2011-02" db="EMBL/GenBank/DDBJ databases">
        <authorList>
            <person name="MacLean D."/>
        </authorList>
    </citation>
    <scope>NUCLEOTIDE SEQUENCE</scope>
</reference>
<accession>F0WZD7</accession>
<organism evidence="2">
    <name type="scientific">Albugo laibachii Nc14</name>
    <dbReference type="NCBI Taxonomy" id="890382"/>
    <lineage>
        <taxon>Eukaryota</taxon>
        <taxon>Sar</taxon>
        <taxon>Stramenopiles</taxon>
        <taxon>Oomycota</taxon>
        <taxon>Peronosporomycetes</taxon>
        <taxon>Albuginales</taxon>
        <taxon>Albuginaceae</taxon>
        <taxon>Albugo</taxon>
    </lineage>
</organism>
<reference evidence="2" key="1">
    <citation type="journal article" date="2011" name="PLoS Biol.">
        <title>Gene gain and loss during evolution of obligate parasitism in the white rust pathogen of Arabidopsis thaliana.</title>
        <authorList>
            <person name="Kemen E."/>
            <person name="Gardiner A."/>
            <person name="Schultz-Larsen T."/>
            <person name="Kemen A.C."/>
            <person name="Balmuth A.L."/>
            <person name="Robert-Seilaniantz A."/>
            <person name="Bailey K."/>
            <person name="Holub E."/>
            <person name="Studholme D.J."/>
            <person name="Maclean D."/>
            <person name="Jones J.D."/>
        </authorList>
    </citation>
    <scope>NUCLEOTIDE SEQUENCE</scope>
</reference>
<dbReference type="InterPro" id="IPR004875">
    <property type="entry name" value="DDE_SF_endonuclease_dom"/>
</dbReference>
<evidence type="ECO:0000259" key="1">
    <source>
        <dbReference type="Pfam" id="PF03184"/>
    </source>
</evidence>
<dbReference type="AlphaFoldDB" id="F0WZD7"/>